<dbReference type="STRING" id="1230383.A0A1M8A8J9"/>
<comment type="function">
    <text evidence="2">Catalyzes the hydrolysis of 5-hydroxyisourate (HIU) to 2-oxo-4-hydroxy-4-carboxy-5-ureidoimidazoline (OHCU).</text>
</comment>
<dbReference type="AlphaFoldDB" id="A0A1M8A8J9"/>
<dbReference type="GO" id="GO:0006144">
    <property type="term" value="P:purine nucleobase metabolic process"/>
    <property type="evidence" value="ECO:0007669"/>
    <property type="project" value="UniProtKB-KW"/>
</dbReference>
<dbReference type="CDD" id="cd05822">
    <property type="entry name" value="TLP_HIUase"/>
    <property type="match status" value="1"/>
</dbReference>
<keyword evidence="5 7" id="KW-0659">Purine metabolism</keyword>
<evidence type="ECO:0000313" key="9">
    <source>
        <dbReference type="EMBL" id="SHO78806.1"/>
    </source>
</evidence>
<proteinExistence type="inferred from homology"/>
<evidence type="ECO:0000256" key="1">
    <source>
        <dbReference type="ARBA" id="ARBA00001043"/>
    </source>
</evidence>
<name>A0A1M8A8J9_MALS4</name>
<dbReference type="OrthoDB" id="10265230at2759"/>
<protein>
    <recommendedName>
        <fullName evidence="7">5-hydroxyisourate hydrolase</fullName>
        <shortName evidence="7">HIU hydrolase</shortName>
        <shortName evidence="7">HIUHase</shortName>
        <ecNumber evidence="7">3.5.2.17</ecNumber>
    </recommendedName>
</protein>
<dbReference type="VEuPathDB" id="FungiDB:MSYG_3154"/>
<sequence length="98" mass="11100">MQGKPAENVPFRLYAVEGRAVASGTTNSDGRTSDLAGVQLDEGVYRMEFDTASYFRDQNINEYFYPKVDIYFQVRQASAHYHVPLILSPYGFSTYRGS</sequence>
<evidence type="ECO:0000256" key="4">
    <source>
        <dbReference type="ARBA" id="ARBA00011881"/>
    </source>
</evidence>
<keyword evidence="6 7" id="KW-0378">Hydrolase</keyword>
<evidence type="ECO:0000256" key="3">
    <source>
        <dbReference type="ARBA" id="ARBA00009850"/>
    </source>
</evidence>
<dbReference type="InterPro" id="IPR036817">
    <property type="entry name" value="Transthyretin/HIU_hydrolase_sf"/>
</dbReference>
<reference evidence="10" key="1">
    <citation type="journal article" date="2017" name="Nucleic Acids Res.">
        <title>Proteogenomics produces comprehensive and highly accurate protein-coding gene annotation in a complete genome assembly of Malassezia sympodialis.</title>
        <authorList>
            <person name="Zhu Y."/>
            <person name="Engstroem P.G."/>
            <person name="Tellgren-Roth C."/>
            <person name="Baudo C.D."/>
            <person name="Kennell J.C."/>
            <person name="Sun S."/>
            <person name="Billmyre R.B."/>
            <person name="Schroeder M.S."/>
            <person name="Andersson A."/>
            <person name="Holm T."/>
            <person name="Sigurgeirsson B."/>
            <person name="Wu G."/>
            <person name="Sankaranarayanan S.R."/>
            <person name="Siddharthan R."/>
            <person name="Sanyal K."/>
            <person name="Lundeberg J."/>
            <person name="Nystedt B."/>
            <person name="Boekhout T."/>
            <person name="Dawson T.L. Jr."/>
            <person name="Heitman J."/>
            <person name="Scheynius A."/>
            <person name="Lehtioe J."/>
        </authorList>
    </citation>
    <scope>NUCLEOTIDE SEQUENCE [LARGE SCALE GENOMIC DNA]</scope>
    <source>
        <strain evidence="10">ATCC 42132</strain>
    </source>
</reference>
<dbReference type="EC" id="3.5.2.17" evidence="7"/>
<dbReference type="Gene3D" id="2.60.40.180">
    <property type="entry name" value="Transthyretin/hydroxyisourate hydrolase domain"/>
    <property type="match status" value="1"/>
</dbReference>
<evidence type="ECO:0000256" key="5">
    <source>
        <dbReference type="ARBA" id="ARBA00022631"/>
    </source>
</evidence>
<dbReference type="SUPFAM" id="SSF49472">
    <property type="entry name" value="Transthyretin (synonym: prealbumin)"/>
    <property type="match status" value="1"/>
</dbReference>
<evidence type="ECO:0000256" key="2">
    <source>
        <dbReference type="ARBA" id="ARBA00002704"/>
    </source>
</evidence>
<dbReference type="OMA" id="CSENQNY"/>
<dbReference type="PANTHER" id="PTHR10395">
    <property type="entry name" value="URICASE AND TRANSTHYRETIN-RELATED"/>
    <property type="match status" value="1"/>
</dbReference>
<evidence type="ECO:0000256" key="7">
    <source>
        <dbReference type="RuleBase" id="RU361270"/>
    </source>
</evidence>
<dbReference type="InterPro" id="IPR023419">
    <property type="entry name" value="Transthyretin_CS"/>
</dbReference>
<dbReference type="InterPro" id="IPR014306">
    <property type="entry name" value="Hydroxyisourate_hydrolase"/>
</dbReference>
<evidence type="ECO:0000259" key="8">
    <source>
        <dbReference type="Pfam" id="PF00576"/>
    </source>
</evidence>
<comment type="similarity">
    <text evidence="3 7">Belongs to the transthyretin family. 5-hydroxyisourate hydrolase subfamily.</text>
</comment>
<dbReference type="InterPro" id="IPR023416">
    <property type="entry name" value="Transthyretin/HIU_hydrolase_d"/>
</dbReference>
<gene>
    <name evidence="9" type="ORF">MSYG_3154</name>
</gene>
<dbReference type="EMBL" id="LT671825">
    <property type="protein sequence ID" value="SHO78806.1"/>
    <property type="molecule type" value="Genomic_DNA"/>
</dbReference>
<evidence type="ECO:0000313" key="10">
    <source>
        <dbReference type="Proteomes" id="UP000186303"/>
    </source>
</evidence>
<dbReference type="Proteomes" id="UP000186303">
    <property type="component" value="Chromosome 5"/>
</dbReference>
<dbReference type="Pfam" id="PF00576">
    <property type="entry name" value="Transthyretin"/>
    <property type="match status" value="1"/>
</dbReference>
<dbReference type="GO" id="GO:0033971">
    <property type="term" value="F:hydroxyisourate hydrolase activity"/>
    <property type="evidence" value="ECO:0007669"/>
    <property type="project" value="UniProtKB-EC"/>
</dbReference>
<dbReference type="PANTHER" id="PTHR10395:SF7">
    <property type="entry name" value="5-HYDROXYISOURATE HYDROLASE"/>
    <property type="match status" value="1"/>
</dbReference>
<accession>A0A1M8A8J9</accession>
<evidence type="ECO:0000256" key="6">
    <source>
        <dbReference type="ARBA" id="ARBA00022801"/>
    </source>
</evidence>
<comment type="catalytic activity">
    <reaction evidence="1 7">
        <text>5-hydroxyisourate + H2O = 5-hydroxy-2-oxo-4-ureido-2,5-dihydro-1H-imidazole-5-carboxylate + H(+)</text>
        <dbReference type="Rhea" id="RHEA:23736"/>
        <dbReference type="ChEBI" id="CHEBI:15377"/>
        <dbReference type="ChEBI" id="CHEBI:15378"/>
        <dbReference type="ChEBI" id="CHEBI:18072"/>
        <dbReference type="ChEBI" id="CHEBI:58639"/>
        <dbReference type="EC" id="3.5.2.17"/>
    </reaction>
</comment>
<dbReference type="PROSITE" id="PS00769">
    <property type="entry name" value="TRANSTHYRETIN_2"/>
    <property type="match status" value="1"/>
</dbReference>
<keyword evidence="10" id="KW-1185">Reference proteome</keyword>
<organism evidence="9 10">
    <name type="scientific">Malassezia sympodialis (strain ATCC 42132)</name>
    <name type="common">Atopic eczema-associated yeast</name>
    <dbReference type="NCBI Taxonomy" id="1230383"/>
    <lineage>
        <taxon>Eukaryota</taxon>
        <taxon>Fungi</taxon>
        <taxon>Dikarya</taxon>
        <taxon>Basidiomycota</taxon>
        <taxon>Ustilaginomycotina</taxon>
        <taxon>Malasseziomycetes</taxon>
        <taxon>Malasseziales</taxon>
        <taxon>Malasseziaceae</taxon>
        <taxon>Malassezia</taxon>
    </lineage>
</organism>
<feature type="domain" description="Transthyretin/hydroxyisourate hydrolase" evidence="8">
    <location>
        <begin position="2"/>
        <end position="97"/>
    </location>
</feature>
<dbReference type="NCBIfam" id="TIGR02962">
    <property type="entry name" value="hdxy_isourate"/>
    <property type="match status" value="1"/>
</dbReference>
<comment type="subunit">
    <text evidence="4 7">Homotetramer.</text>
</comment>